<protein>
    <submittedName>
        <fullName evidence="1">Uncharacterized protein</fullName>
    </submittedName>
</protein>
<dbReference type="EMBL" id="MVGC01001009">
    <property type="protein sequence ID" value="RJE17408.1"/>
    <property type="molecule type" value="Genomic_DNA"/>
</dbReference>
<evidence type="ECO:0000313" key="2">
    <source>
        <dbReference type="Proteomes" id="UP000266188"/>
    </source>
</evidence>
<comment type="caution">
    <text evidence="1">The sequence shown here is derived from an EMBL/GenBank/DDBJ whole genome shotgun (WGS) entry which is preliminary data.</text>
</comment>
<proteinExistence type="predicted"/>
<reference evidence="2" key="1">
    <citation type="submission" date="2017-02" db="EMBL/GenBank/DDBJ databases">
        <authorList>
            <person name="Tafer H."/>
            <person name="Lopandic K."/>
        </authorList>
    </citation>
    <scope>NUCLEOTIDE SEQUENCE [LARGE SCALE GENOMIC DNA]</scope>
    <source>
        <strain evidence="2">CBS 366.77</strain>
    </source>
</reference>
<name>A0A3A2Z2X6_9EURO</name>
<evidence type="ECO:0000313" key="1">
    <source>
        <dbReference type="EMBL" id="RJE17408.1"/>
    </source>
</evidence>
<keyword evidence="2" id="KW-1185">Reference proteome</keyword>
<dbReference type="Proteomes" id="UP000266188">
    <property type="component" value="Unassembled WGS sequence"/>
</dbReference>
<accession>A0A3A2Z2X6</accession>
<organism evidence="1 2">
    <name type="scientific">Aspergillus sclerotialis</name>
    <dbReference type="NCBI Taxonomy" id="2070753"/>
    <lineage>
        <taxon>Eukaryota</taxon>
        <taxon>Fungi</taxon>
        <taxon>Dikarya</taxon>
        <taxon>Ascomycota</taxon>
        <taxon>Pezizomycotina</taxon>
        <taxon>Eurotiomycetes</taxon>
        <taxon>Eurotiomycetidae</taxon>
        <taxon>Eurotiales</taxon>
        <taxon>Aspergillaceae</taxon>
        <taxon>Aspergillus</taxon>
        <taxon>Aspergillus subgen. Polypaecilum</taxon>
    </lineage>
</organism>
<sequence>MTKWGGSFWALAGLLKAGRPFRIQHGVRLGARLGWNHDDDKARLRDARLAMNEFGLDLEYGEDLVTSLARDRRLADA</sequence>
<dbReference type="AlphaFoldDB" id="A0A3A2Z2X6"/>
<gene>
    <name evidence="1" type="ORF">PHISCL_10256</name>
</gene>